<protein>
    <submittedName>
        <fullName evidence="2">Cyclic diguanylate phosphodiesterase (EAL) domain, putative</fullName>
    </submittedName>
</protein>
<dbReference type="Proteomes" id="UP000003835">
    <property type="component" value="Unassembled WGS sequence"/>
</dbReference>
<dbReference type="PANTHER" id="PTHR33121:SF23">
    <property type="entry name" value="CYCLIC DI-GMP PHOSPHODIESTERASE PDEB"/>
    <property type="match status" value="1"/>
</dbReference>
<dbReference type="SMART" id="SM00052">
    <property type="entry name" value="EAL"/>
    <property type="match status" value="1"/>
</dbReference>
<dbReference type="STRING" id="118168.MC7420_4956"/>
<accession>B4VZB0</accession>
<evidence type="ECO:0000259" key="1">
    <source>
        <dbReference type="PROSITE" id="PS50883"/>
    </source>
</evidence>
<dbReference type="Pfam" id="PF00563">
    <property type="entry name" value="EAL"/>
    <property type="match status" value="1"/>
</dbReference>
<organism evidence="2 3">
    <name type="scientific">Coleofasciculus chthonoplastes PCC 7420</name>
    <dbReference type="NCBI Taxonomy" id="118168"/>
    <lineage>
        <taxon>Bacteria</taxon>
        <taxon>Bacillati</taxon>
        <taxon>Cyanobacteriota</taxon>
        <taxon>Cyanophyceae</taxon>
        <taxon>Coleofasciculales</taxon>
        <taxon>Coleofasciculaceae</taxon>
        <taxon>Coleofasciculus</taxon>
    </lineage>
</organism>
<dbReference type="RefSeq" id="WP_006104138.1">
    <property type="nucleotide sequence ID" value="NZ_DS989862.1"/>
</dbReference>
<dbReference type="AlphaFoldDB" id="B4VZB0"/>
<name>B4VZB0_9CYAN</name>
<gene>
    <name evidence="2" type="ORF">MC7420_4956</name>
</gene>
<dbReference type="PANTHER" id="PTHR33121">
    <property type="entry name" value="CYCLIC DI-GMP PHOSPHODIESTERASE PDEF"/>
    <property type="match status" value="1"/>
</dbReference>
<dbReference type="GO" id="GO:0071111">
    <property type="term" value="F:cyclic-guanylate-specific phosphodiesterase activity"/>
    <property type="evidence" value="ECO:0007669"/>
    <property type="project" value="InterPro"/>
</dbReference>
<dbReference type="InterPro" id="IPR050706">
    <property type="entry name" value="Cyclic-di-GMP_PDE-like"/>
</dbReference>
<dbReference type="Gene3D" id="3.20.20.450">
    <property type="entry name" value="EAL domain"/>
    <property type="match status" value="1"/>
</dbReference>
<dbReference type="SUPFAM" id="SSF141868">
    <property type="entry name" value="EAL domain-like"/>
    <property type="match status" value="1"/>
</dbReference>
<keyword evidence="3" id="KW-1185">Reference proteome</keyword>
<dbReference type="HOGENOM" id="CLU_000445_70_50_3"/>
<dbReference type="PROSITE" id="PS50883">
    <property type="entry name" value="EAL"/>
    <property type="match status" value="1"/>
</dbReference>
<dbReference type="EMBL" id="DS989862">
    <property type="protein sequence ID" value="EDX72683.1"/>
    <property type="molecule type" value="Genomic_DNA"/>
</dbReference>
<evidence type="ECO:0000313" key="3">
    <source>
        <dbReference type="Proteomes" id="UP000003835"/>
    </source>
</evidence>
<dbReference type="InterPro" id="IPR035919">
    <property type="entry name" value="EAL_sf"/>
</dbReference>
<sequence length="267" mass="30087">MQQNLCQESTSRQALQTALIEDRFCLYFQPIFPLLQGDEGHVHKEILIRMVGQDGRIIPPNYFLPCAEESGLMPSIDRWVLESFFNGIYHPSKCMGCWARDYYCGCIIAFNLSGSSVNDDSFLDFLENAVINHPVPPSSLVFEITETVALINIDKTRQFIQRLQNLGCQFALDDFGTGMSSLAYLKELPLDFVKIDGMFVRDVVQNPISEAIVSAIVQMAKAKQIKTIAEYVENVAILERLQALGVDYAQGFYLGKPTPILKRTPIF</sequence>
<dbReference type="CDD" id="cd01948">
    <property type="entry name" value="EAL"/>
    <property type="match status" value="1"/>
</dbReference>
<dbReference type="eggNOG" id="COG5001">
    <property type="taxonomic scope" value="Bacteria"/>
</dbReference>
<feature type="domain" description="EAL" evidence="1">
    <location>
        <begin position="8"/>
        <end position="267"/>
    </location>
</feature>
<proteinExistence type="predicted"/>
<dbReference type="InterPro" id="IPR001633">
    <property type="entry name" value="EAL_dom"/>
</dbReference>
<evidence type="ECO:0000313" key="2">
    <source>
        <dbReference type="EMBL" id="EDX72683.1"/>
    </source>
</evidence>
<reference evidence="2 3" key="1">
    <citation type="submission" date="2008-07" db="EMBL/GenBank/DDBJ databases">
        <authorList>
            <person name="Tandeau de Marsac N."/>
            <person name="Ferriera S."/>
            <person name="Johnson J."/>
            <person name="Kravitz S."/>
            <person name="Beeson K."/>
            <person name="Sutton G."/>
            <person name="Rogers Y.-H."/>
            <person name="Friedman R."/>
            <person name="Frazier M."/>
            <person name="Venter J.C."/>
        </authorList>
    </citation>
    <scope>NUCLEOTIDE SEQUENCE [LARGE SCALE GENOMIC DNA]</scope>
    <source>
        <strain evidence="2 3">PCC 7420</strain>
    </source>
</reference>